<dbReference type="EnsemblPlants" id="KEH40359">
    <property type="protein sequence ID" value="KEH40359"/>
    <property type="gene ID" value="MTR_1g027750"/>
</dbReference>
<feature type="chain" id="PRO_5014500564" evidence="1">
    <location>
        <begin position="23"/>
        <end position="58"/>
    </location>
</feature>
<dbReference type="InterPro" id="IPR009810">
    <property type="entry name" value="Nodulin_late_dom"/>
</dbReference>
<dbReference type="EMBL" id="CM001217">
    <property type="protein sequence ID" value="KEH40359.1"/>
    <property type="molecule type" value="Genomic_DNA"/>
</dbReference>
<reference evidence="3 6" key="2">
    <citation type="journal article" date="2014" name="BMC Genomics">
        <title>An improved genome release (version Mt4.0) for the model legume Medicago truncatula.</title>
        <authorList>
            <person name="Tang H."/>
            <person name="Krishnakumar V."/>
            <person name="Bidwell S."/>
            <person name="Rosen B."/>
            <person name="Chan A."/>
            <person name="Zhou S."/>
            <person name="Gentzbittel L."/>
            <person name="Childs K.L."/>
            <person name="Yandell M."/>
            <person name="Gundlach H."/>
            <person name="Mayer K.F."/>
            <person name="Schwartz D.C."/>
            <person name="Town C.D."/>
        </authorList>
    </citation>
    <scope>GENOME REANNOTATION</scope>
    <source>
        <strain evidence="3">A17</strain>
        <strain evidence="5 6">cv. Jemalong A17</strain>
    </source>
</reference>
<reference evidence="5" key="3">
    <citation type="submission" date="2015-04" db="UniProtKB">
        <authorList>
            <consortium name="EnsemblPlants"/>
        </authorList>
    </citation>
    <scope>IDENTIFICATION</scope>
    <source>
        <strain evidence="5">cv. Jemalong A17</strain>
    </source>
</reference>
<evidence type="ECO:0000313" key="3">
    <source>
        <dbReference type="EMBL" id="KEH40359.1"/>
    </source>
</evidence>
<reference evidence="4" key="4">
    <citation type="journal article" date="2018" name="Nat. Plants">
        <title>Whole-genome landscape of Medicago truncatula symbiotic genes.</title>
        <authorList>
            <person name="Pecrix Y."/>
            <person name="Gamas P."/>
            <person name="Carrere S."/>
        </authorList>
    </citation>
    <scope>NUCLEOTIDE SEQUENCE</scope>
    <source>
        <tissue evidence="4">Leaves</tissue>
    </source>
</reference>
<feature type="signal peptide" evidence="1">
    <location>
        <begin position="1"/>
        <end position="22"/>
    </location>
</feature>
<name>A0A072VEF3_MEDTR</name>
<evidence type="ECO:0000313" key="5">
    <source>
        <dbReference type="EnsemblPlants" id="KEH40359"/>
    </source>
</evidence>
<keyword evidence="6" id="KW-1185">Reference proteome</keyword>
<dbReference type="Pfam" id="PF07127">
    <property type="entry name" value="Nodulin_late"/>
    <property type="match status" value="1"/>
</dbReference>
<dbReference type="HOGENOM" id="CLU_181053_6_0_1"/>
<keyword evidence="1" id="KW-0732">Signal</keyword>
<feature type="domain" description="Late nodulin" evidence="2">
    <location>
        <begin position="1"/>
        <end position="49"/>
    </location>
</feature>
<protein>
    <submittedName>
        <fullName evidence="3">Nodule Cysteine-Rich (NCR) secreted peptide</fullName>
    </submittedName>
    <submittedName>
        <fullName evidence="4">Putative Late nodulin</fullName>
    </submittedName>
</protein>
<sequence length="58" mass="6489">MAQNLVFFYALTIFLSQLLVAASSLCISDEDCPEALPLMFVKCVCGACEYYTQIQDEK</sequence>
<dbReference type="GO" id="GO:0046872">
    <property type="term" value="F:metal ion binding"/>
    <property type="evidence" value="ECO:0007669"/>
    <property type="project" value="InterPro"/>
</dbReference>
<dbReference type="Gramene" id="rna1264">
    <property type="protein sequence ID" value="RHN77776.1"/>
    <property type="gene ID" value="gene1264"/>
</dbReference>
<dbReference type="AlphaFoldDB" id="A0A072VEF3"/>
<gene>
    <name evidence="3" type="ordered locus">MTR_1g027750</name>
    <name evidence="4" type="ORF">MtrunA17_Chr1g0158371</name>
</gene>
<evidence type="ECO:0000259" key="2">
    <source>
        <dbReference type="Pfam" id="PF07127"/>
    </source>
</evidence>
<organism evidence="3 6">
    <name type="scientific">Medicago truncatula</name>
    <name type="common">Barrel medic</name>
    <name type="synonym">Medicago tribuloides</name>
    <dbReference type="NCBI Taxonomy" id="3880"/>
    <lineage>
        <taxon>Eukaryota</taxon>
        <taxon>Viridiplantae</taxon>
        <taxon>Streptophyta</taxon>
        <taxon>Embryophyta</taxon>
        <taxon>Tracheophyta</taxon>
        <taxon>Spermatophyta</taxon>
        <taxon>Magnoliopsida</taxon>
        <taxon>eudicotyledons</taxon>
        <taxon>Gunneridae</taxon>
        <taxon>Pentapetalae</taxon>
        <taxon>rosids</taxon>
        <taxon>fabids</taxon>
        <taxon>Fabales</taxon>
        <taxon>Fabaceae</taxon>
        <taxon>Papilionoideae</taxon>
        <taxon>50 kb inversion clade</taxon>
        <taxon>NPAAA clade</taxon>
        <taxon>Hologalegina</taxon>
        <taxon>IRL clade</taxon>
        <taxon>Trifolieae</taxon>
        <taxon>Medicago</taxon>
    </lineage>
</organism>
<accession>A0A072VEF3</accession>
<reference evidence="3 6" key="1">
    <citation type="journal article" date="2011" name="Nature">
        <title>The Medicago genome provides insight into the evolution of rhizobial symbioses.</title>
        <authorList>
            <person name="Young N.D."/>
            <person name="Debelle F."/>
            <person name="Oldroyd G.E."/>
            <person name="Geurts R."/>
            <person name="Cannon S.B."/>
            <person name="Udvardi M.K."/>
            <person name="Benedito V.A."/>
            <person name="Mayer K.F."/>
            <person name="Gouzy J."/>
            <person name="Schoof H."/>
            <person name="Van de Peer Y."/>
            <person name="Proost S."/>
            <person name="Cook D.R."/>
            <person name="Meyers B.C."/>
            <person name="Spannagl M."/>
            <person name="Cheung F."/>
            <person name="De Mita S."/>
            <person name="Krishnakumar V."/>
            <person name="Gundlach H."/>
            <person name="Zhou S."/>
            <person name="Mudge J."/>
            <person name="Bharti A.K."/>
            <person name="Murray J.D."/>
            <person name="Naoumkina M.A."/>
            <person name="Rosen B."/>
            <person name="Silverstein K.A."/>
            <person name="Tang H."/>
            <person name="Rombauts S."/>
            <person name="Zhao P.X."/>
            <person name="Zhou P."/>
            <person name="Barbe V."/>
            <person name="Bardou P."/>
            <person name="Bechner M."/>
            <person name="Bellec A."/>
            <person name="Berger A."/>
            <person name="Berges H."/>
            <person name="Bidwell S."/>
            <person name="Bisseling T."/>
            <person name="Choisne N."/>
            <person name="Couloux A."/>
            <person name="Denny R."/>
            <person name="Deshpande S."/>
            <person name="Dai X."/>
            <person name="Doyle J.J."/>
            <person name="Dudez A.M."/>
            <person name="Farmer A.D."/>
            <person name="Fouteau S."/>
            <person name="Franken C."/>
            <person name="Gibelin C."/>
            <person name="Gish J."/>
            <person name="Goldstein S."/>
            <person name="Gonzalez A.J."/>
            <person name="Green P.J."/>
            <person name="Hallab A."/>
            <person name="Hartog M."/>
            <person name="Hua A."/>
            <person name="Humphray S.J."/>
            <person name="Jeong D.H."/>
            <person name="Jing Y."/>
            <person name="Jocker A."/>
            <person name="Kenton S.M."/>
            <person name="Kim D.J."/>
            <person name="Klee K."/>
            <person name="Lai H."/>
            <person name="Lang C."/>
            <person name="Lin S."/>
            <person name="Macmil S.L."/>
            <person name="Magdelenat G."/>
            <person name="Matthews L."/>
            <person name="McCorrison J."/>
            <person name="Monaghan E.L."/>
            <person name="Mun J.H."/>
            <person name="Najar F.Z."/>
            <person name="Nicholson C."/>
            <person name="Noirot C."/>
            <person name="O'Bleness M."/>
            <person name="Paule C.R."/>
            <person name="Poulain J."/>
            <person name="Prion F."/>
            <person name="Qin B."/>
            <person name="Qu C."/>
            <person name="Retzel E.F."/>
            <person name="Riddle C."/>
            <person name="Sallet E."/>
            <person name="Samain S."/>
            <person name="Samson N."/>
            <person name="Sanders I."/>
            <person name="Saurat O."/>
            <person name="Scarpelli C."/>
            <person name="Schiex T."/>
            <person name="Segurens B."/>
            <person name="Severin A.J."/>
            <person name="Sherrier D.J."/>
            <person name="Shi R."/>
            <person name="Sims S."/>
            <person name="Singer S.R."/>
            <person name="Sinharoy S."/>
            <person name="Sterck L."/>
            <person name="Viollet A."/>
            <person name="Wang B.B."/>
            <person name="Wang K."/>
            <person name="Wang M."/>
            <person name="Wang X."/>
            <person name="Warfsmann J."/>
            <person name="Weissenbach J."/>
            <person name="White D.D."/>
            <person name="White J.D."/>
            <person name="Wiley G.B."/>
            <person name="Wincker P."/>
            <person name="Xing Y."/>
            <person name="Yang L."/>
            <person name="Yao Z."/>
            <person name="Ying F."/>
            <person name="Zhai J."/>
            <person name="Zhou L."/>
            <person name="Zuber A."/>
            <person name="Denarie J."/>
            <person name="Dixon R.A."/>
            <person name="May G.D."/>
            <person name="Schwartz D.C."/>
            <person name="Rogers J."/>
            <person name="Quetier F."/>
            <person name="Town C.D."/>
            <person name="Roe B.A."/>
        </authorList>
    </citation>
    <scope>NUCLEOTIDE SEQUENCE [LARGE SCALE GENOMIC DNA]</scope>
    <source>
        <strain evidence="3">A17</strain>
        <strain evidence="5 6">cv. Jemalong A17</strain>
    </source>
</reference>
<dbReference type="Proteomes" id="UP000002051">
    <property type="component" value="Unassembled WGS sequence"/>
</dbReference>
<evidence type="ECO:0000256" key="1">
    <source>
        <dbReference type="SAM" id="SignalP"/>
    </source>
</evidence>
<evidence type="ECO:0000313" key="6">
    <source>
        <dbReference type="Proteomes" id="UP000002051"/>
    </source>
</evidence>
<evidence type="ECO:0000313" key="4">
    <source>
        <dbReference type="EMBL" id="RHN77776.1"/>
    </source>
</evidence>
<proteinExistence type="predicted"/>
<dbReference type="Proteomes" id="UP000265566">
    <property type="component" value="Chromosome 1"/>
</dbReference>
<dbReference type="EMBL" id="PSQE01000001">
    <property type="protein sequence ID" value="RHN77776.1"/>
    <property type="molecule type" value="Genomic_DNA"/>
</dbReference>